<feature type="binding site" evidence="6">
    <location>
        <position position="116"/>
    </location>
    <ligand>
        <name>FAD</name>
        <dbReference type="ChEBI" id="CHEBI:57692"/>
    </ligand>
</feature>
<evidence type="ECO:0000256" key="1">
    <source>
        <dbReference type="ARBA" id="ARBA00001974"/>
    </source>
</evidence>
<dbReference type="PANTHER" id="PTHR11552:SF147">
    <property type="entry name" value="CHOLINE DEHYDROGENASE, MITOCHONDRIAL"/>
    <property type="match status" value="1"/>
</dbReference>
<dbReference type="PROSITE" id="PS00624">
    <property type="entry name" value="GMC_OXRED_2"/>
    <property type="match status" value="1"/>
</dbReference>
<dbReference type="Gene3D" id="3.50.50.60">
    <property type="entry name" value="FAD/NAD(P)-binding domain"/>
    <property type="match status" value="1"/>
</dbReference>
<comment type="cofactor">
    <cofactor evidence="1 6">
        <name>FAD</name>
        <dbReference type="ChEBI" id="CHEBI:57692"/>
    </cofactor>
</comment>
<dbReference type="OMA" id="NTGHWEL"/>
<dbReference type="InterPro" id="IPR007867">
    <property type="entry name" value="GMC_OxRtase_C"/>
</dbReference>
<feature type="active site" description="Proton acceptor" evidence="5">
    <location>
        <position position="576"/>
    </location>
</feature>
<feature type="binding site" evidence="6">
    <location>
        <position position="262"/>
    </location>
    <ligand>
        <name>FAD</name>
        <dbReference type="ChEBI" id="CHEBI:57692"/>
    </ligand>
</feature>
<name>A0A2H3E995_ARMGA</name>
<reference evidence="10" key="1">
    <citation type="journal article" date="2017" name="Nat. Ecol. Evol.">
        <title>Genome expansion and lineage-specific genetic innovations in the forest pathogenic fungi Armillaria.</title>
        <authorList>
            <person name="Sipos G."/>
            <person name="Prasanna A.N."/>
            <person name="Walter M.C."/>
            <person name="O'Connor E."/>
            <person name="Balint B."/>
            <person name="Krizsan K."/>
            <person name="Kiss B."/>
            <person name="Hess J."/>
            <person name="Varga T."/>
            <person name="Slot J."/>
            <person name="Riley R."/>
            <person name="Boka B."/>
            <person name="Rigling D."/>
            <person name="Barry K."/>
            <person name="Lee J."/>
            <person name="Mihaltcheva S."/>
            <person name="LaButti K."/>
            <person name="Lipzen A."/>
            <person name="Waldron R."/>
            <person name="Moloney N.M."/>
            <person name="Sperisen C."/>
            <person name="Kredics L."/>
            <person name="Vagvoelgyi C."/>
            <person name="Patrignani A."/>
            <person name="Fitzpatrick D."/>
            <person name="Nagy I."/>
            <person name="Doyle S."/>
            <person name="Anderson J.B."/>
            <person name="Grigoriev I.V."/>
            <person name="Gueldener U."/>
            <person name="Muensterkoetter M."/>
            <person name="Nagy L.G."/>
        </authorList>
    </citation>
    <scope>NUCLEOTIDE SEQUENCE [LARGE SCALE GENOMIC DNA]</scope>
    <source>
        <strain evidence="10">Ar21-2</strain>
    </source>
</reference>
<dbReference type="PIRSF" id="PIRSF000137">
    <property type="entry name" value="Alcohol_oxidase"/>
    <property type="match status" value="1"/>
</dbReference>
<evidence type="ECO:0000259" key="8">
    <source>
        <dbReference type="PROSITE" id="PS00624"/>
    </source>
</evidence>
<dbReference type="PANTHER" id="PTHR11552">
    <property type="entry name" value="GLUCOSE-METHANOL-CHOLINE GMC OXIDOREDUCTASE"/>
    <property type="match status" value="1"/>
</dbReference>
<accession>A0A2H3E995</accession>
<dbReference type="Proteomes" id="UP000217790">
    <property type="component" value="Unassembled WGS sequence"/>
</dbReference>
<protein>
    <submittedName>
        <fullName evidence="9">Alcohol oxidase</fullName>
    </submittedName>
</protein>
<gene>
    <name evidence="9" type="ORF">ARMGADRAFT_1049642</name>
</gene>
<keyword evidence="10" id="KW-1185">Reference proteome</keyword>
<dbReference type="SUPFAM" id="SSF51905">
    <property type="entry name" value="FAD/NAD(P)-binding domain"/>
    <property type="match status" value="1"/>
</dbReference>
<dbReference type="Pfam" id="PF00732">
    <property type="entry name" value="GMC_oxred_N"/>
    <property type="match status" value="1"/>
</dbReference>
<dbReference type="GO" id="GO:0016614">
    <property type="term" value="F:oxidoreductase activity, acting on CH-OH group of donors"/>
    <property type="evidence" value="ECO:0007669"/>
    <property type="project" value="InterPro"/>
</dbReference>
<evidence type="ECO:0000256" key="5">
    <source>
        <dbReference type="PIRSR" id="PIRSR000137-1"/>
    </source>
</evidence>
<dbReference type="STRING" id="47427.A0A2H3E995"/>
<dbReference type="Pfam" id="PF05199">
    <property type="entry name" value="GMC_oxred_C"/>
    <property type="match status" value="1"/>
</dbReference>
<dbReference type="GO" id="GO:0050660">
    <property type="term" value="F:flavin adenine dinucleotide binding"/>
    <property type="evidence" value="ECO:0007669"/>
    <property type="project" value="InterPro"/>
</dbReference>
<evidence type="ECO:0000313" key="9">
    <source>
        <dbReference type="EMBL" id="PBL03982.1"/>
    </source>
</evidence>
<evidence type="ECO:0000256" key="4">
    <source>
        <dbReference type="ARBA" id="ARBA00022827"/>
    </source>
</evidence>
<feature type="domain" description="Glucose-methanol-choline oxidoreductase N-terminal" evidence="8">
    <location>
        <begin position="299"/>
        <end position="313"/>
    </location>
</feature>
<feature type="active site" description="Proton donor" evidence="5">
    <location>
        <position position="532"/>
    </location>
</feature>
<dbReference type="EMBL" id="KZ293644">
    <property type="protein sequence ID" value="PBL03982.1"/>
    <property type="molecule type" value="Genomic_DNA"/>
</dbReference>
<dbReference type="InterPro" id="IPR012132">
    <property type="entry name" value="GMC_OxRdtase"/>
</dbReference>
<organism evidence="9 10">
    <name type="scientific">Armillaria gallica</name>
    <name type="common">Bulbous honey fungus</name>
    <name type="synonym">Armillaria bulbosa</name>
    <dbReference type="NCBI Taxonomy" id="47427"/>
    <lineage>
        <taxon>Eukaryota</taxon>
        <taxon>Fungi</taxon>
        <taxon>Dikarya</taxon>
        <taxon>Basidiomycota</taxon>
        <taxon>Agaricomycotina</taxon>
        <taxon>Agaricomycetes</taxon>
        <taxon>Agaricomycetidae</taxon>
        <taxon>Agaricales</taxon>
        <taxon>Marasmiineae</taxon>
        <taxon>Physalacriaceae</taxon>
        <taxon>Armillaria</taxon>
    </lineage>
</organism>
<evidence type="ECO:0000256" key="2">
    <source>
        <dbReference type="ARBA" id="ARBA00010790"/>
    </source>
</evidence>
<feature type="chain" id="PRO_5013823491" evidence="7">
    <location>
        <begin position="24"/>
        <end position="597"/>
    </location>
</feature>
<proteinExistence type="inferred from homology"/>
<feature type="signal peptide" evidence="7">
    <location>
        <begin position="1"/>
        <end position="23"/>
    </location>
</feature>
<dbReference type="AlphaFoldDB" id="A0A2H3E995"/>
<sequence>MKSVAVFVGVSSVLLAFTSKTRGVIYEDAASLPSLTGYDYIVVGGGTAGAVIANRLSEDEFINVLLLESGPSYQGAVDTLLPFKLGGFGSPYDWNYTLTPQIELNNRSTPYARGFVLGGSSAVNGMFYTRGSAADYDRLANITGDIGWSWDNLLPYFFKNEIFVTPADGHNTTGQYDPAFHGTDGVNGVSLRGYSLATEQLVMDTLNDDFPFVLDYNAGHPIGFGWIQSTIRNGERSSSATSYLADQYLSRPNLHILVHASVIRVSSSTSGDTIDAVEFTQSGALLHAQASREIILSAGTINTPQILLNSGIGDVSYLKSLNITPILDLPGVGRNLSDHLGISLFWQVNSTETTDTVINNATALADALAQWESNRTGIFVTNGYSTQAGWVRMNASNPEVQAVLAEYGDPAPDSASPHIEYTPLNGYLGTPRKGNYFGMVVTVISPMSRGSITLNTSDPFGPPLINPNLMTSPFDAFALKEAIKMVFSYLSSPIWKDYLGEPVDGLDLVVNSDFEDTVLEEFIRNGSFSAYHMVGSAAMSSAGAAWGVLDPDLHVKGLMGLRVVDASVLPFVPAAHTQAAVYSIAERAADIIKAEWL</sequence>
<dbReference type="InParanoid" id="A0A2H3E995"/>
<evidence type="ECO:0000313" key="10">
    <source>
        <dbReference type="Proteomes" id="UP000217790"/>
    </source>
</evidence>
<dbReference type="SUPFAM" id="SSF54373">
    <property type="entry name" value="FAD-linked reductases, C-terminal domain"/>
    <property type="match status" value="1"/>
</dbReference>
<dbReference type="InterPro" id="IPR036188">
    <property type="entry name" value="FAD/NAD-bd_sf"/>
</dbReference>
<dbReference type="InterPro" id="IPR000172">
    <property type="entry name" value="GMC_OxRdtase_N"/>
</dbReference>
<dbReference type="Gene3D" id="3.30.560.10">
    <property type="entry name" value="Glucose Oxidase, domain 3"/>
    <property type="match status" value="1"/>
</dbReference>
<evidence type="ECO:0000256" key="6">
    <source>
        <dbReference type="PIRSR" id="PIRSR000137-2"/>
    </source>
</evidence>
<keyword evidence="4 6" id="KW-0274">FAD</keyword>
<keyword evidence="7" id="KW-0732">Signal</keyword>
<comment type="similarity">
    <text evidence="2">Belongs to the GMC oxidoreductase family.</text>
</comment>
<keyword evidence="3" id="KW-0285">Flavoprotein</keyword>
<dbReference type="OrthoDB" id="269227at2759"/>
<evidence type="ECO:0000256" key="3">
    <source>
        <dbReference type="ARBA" id="ARBA00022630"/>
    </source>
</evidence>
<evidence type="ECO:0000256" key="7">
    <source>
        <dbReference type="SAM" id="SignalP"/>
    </source>
</evidence>